<comment type="catalytic activity">
    <reaction evidence="12">
        <text>L-lysyl-L-alpha-amino acid(out) = L-lysyl-L-alpha-amino acid(in)</text>
        <dbReference type="Rhea" id="RHEA:79387"/>
        <dbReference type="ChEBI" id="CHEBI:229965"/>
    </reaction>
</comment>
<evidence type="ECO:0000256" key="14">
    <source>
        <dbReference type="ARBA" id="ARBA00044898"/>
    </source>
</evidence>
<dbReference type="PANTHER" id="PTHR23512:SF3">
    <property type="entry name" value="MAJOR FACILITATOR SUPERFAMILY DOMAIN-CONTAINING PROTEIN 1"/>
    <property type="match status" value="1"/>
</dbReference>
<evidence type="ECO:0000256" key="18">
    <source>
        <dbReference type="ARBA" id="ARBA00044912"/>
    </source>
</evidence>
<dbReference type="Gene3D" id="1.20.1250.20">
    <property type="entry name" value="MFS general substrate transporter like domains"/>
    <property type="match status" value="2"/>
</dbReference>
<evidence type="ECO:0000256" key="15">
    <source>
        <dbReference type="ARBA" id="ARBA00044899"/>
    </source>
</evidence>
<dbReference type="Pfam" id="PF07690">
    <property type="entry name" value="MFS_1"/>
    <property type="match status" value="1"/>
</dbReference>
<comment type="similarity">
    <text evidence="2">Belongs to the major facilitator superfamily.</text>
</comment>
<evidence type="ECO:0000256" key="16">
    <source>
        <dbReference type="ARBA" id="ARBA00044900"/>
    </source>
</evidence>
<feature type="transmembrane region" description="Helical" evidence="25">
    <location>
        <begin position="283"/>
        <end position="304"/>
    </location>
</feature>
<keyword evidence="28" id="KW-1185">Reference proteome</keyword>
<evidence type="ECO:0000256" key="1">
    <source>
        <dbReference type="ARBA" id="ARBA00004155"/>
    </source>
</evidence>
<evidence type="ECO:0000256" key="11">
    <source>
        <dbReference type="ARBA" id="ARBA00044884"/>
    </source>
</evidence>
<feature type="transmembrane region" description="Helical" evidence="25">
    <location>
        <begin position="204"/>
        <end position="227"/>
    </location>
</feature>
<feature type="transmembrane region" description="Helical" evidence="25">
    <location>
        <begin position="59"/>
        <end position="78"/>
    </location>
</feature>
<comment type="catalytic activity">
    <reaction evidence="15">
        <text>L-arginyl-L-alpha-amino acid(out) = L-arginyl-L-alpha-amino acid(in)</text>
        <dbReference type="Rhea" id="RHEA:79371"/>
        <dbReference type="ChEBI" id="CHEBI:84315"/>
    </reaction>
</comment>
<evidence type="ECO:0000259" key="26">
    <source>
        <dbReference type="PROSITE" id="PS50850"/>
    </source>
</evidence>
<evidence type="ECO:0000256" key="24">
    <source>
        <dbReference type="ARBA" id="ARBA00046376"/>
    </source>
</evidence>
<evidence type="ECO:0000256" key="7">
    <source>
        <dbReference type="ARBA" id="ARBA00023228"/>
    </source>
</evidence>
<comment type="catalytic activity">
    <reaction evidence="19">
        <text>L-alanyl-L-lysine(out) = L-alanyl-L-lysine(in)</text>
        <dbReference type="Rhea" id="RHEA:79415"/>
        <dbReference type="ChEBI" id="CHEBI:192470"/>
    </reaction>
</comment>
<organism evidence="27 28">
    <name type="scientific">Legionella impletisoli</name>
    <dbReference type="NCBI Taxonomy" id="343510"/>
    <lineage>
        <taxon>Bacteria</taxon>
        <taxon>Pseudomonadati</taxon>
        <taxon>Pseudomonadota</taxon>
        <taxon>Gammaproteobacteria</taxon>
        <taxon>Legionellales</taxon>
        <taxon>Legionellaceae</taxon>
        <taxon>Legionella</taxon>
    </lineage>
</organism>
<feature type="domain" description="Major facilitator superfamily (MFS) profile" evidence="26">
    <location>
        <begin position="1"/>
        <end position="309"/>
    </location>
</feature>
<keyword evidence="5 25" id="KW-1133">Transmembrane helix</keyword>
<evidence type="ECO:0000256" key="23">
    <source>
        <dbReference type="ARBA" id="ARBA00045709"/>
    </source>
</evidence>
<comment type="catalytic activity">
    <reaction evidence="13">
        <text>L-alpha-aminoacyl-L-lysine(out) = L-alpha-aminoacyl-L-lysine(in)</text>
        <dbReference type="Rhea" id="RHEA:79383"/>
        <dbReference type="ChEBI" id="CHEBI:229966"/>
    </reaction>
</comment>
<dbReference type="InterPro" id="IPR020846">
    <property type="entry name" value="MFS_dom"/>
</dbReference>
<comment type="subcellular location">
    <subcellularLocation>
        <location evidence="1">Lysosome membrane</location>
        <topology evidence="1">Multi-pass membrane protein</topology>
    </subcellularLocation>
</comment>
<keyword evidence="6 25" id="KW-0472">Membrane</keyword>
<sequence length="319" mass="34861">MGIGSAFAFVGALKLAAIWLPENRFALFAGLTSTIGTLGAVTADNVLSYMVYDFGWKHAVYLTGLAGFILSIFLFLFIKKRPKALLAKTPEEYHSWGNIWQRFGLLSRSFYTWLNGVVGLFLFLPISVFASLWGVDFIARKYHILSAEAASATSLVFLGFAIASPLVGHLSNKITSRKIPLFIGSIGCLLSSYILIYLPGISISVAYVLLFLIGVFAAPQILVFAIAKELSPPLATGMATAMANFIVTIGAGLYQPLIGYALEYKWNGAKTEFGTPLFSVHDYQFAFGILVISLLVCCFLVLWLPKDKMLIKNHKGVLS</sequence>
<comment type="catalytic activity">
    <reaction evidence="8">
        <text>L-lysyl-L-alanine(out) = L-lysyl-L-alanine(in)</text>
        <dbReference type="Rhea" id="RHEA:79399"/>
        <dbReference type="ChEBI" id="CHEBI:229954"/>
    </reaction>
</comment>
<comment type="function">
    <text evidence="23">Lysosomal dipeptide uniporter that selectively exports lysine, arginine or histidine-containing dipeptides with a net positive charge from the lysosome lumen into the cytosol. Could play a role in a specific type of protein O-glycosylation indirectly regulating macrophages migration and tissue invasion. Also essential for liver homeostasis.</text>
</comment>
<dbReference type="SUPFAM" id="SSF103473">
    <property type="entry name" value="MFS general substrate transporter"/>
    <property type="match status" value="1"/>
</dbReference>
<comment type="catalytic activity">
    <reaction evidence="9">
        <text>L-histidyl-glycine(out) = L-histidyl-glycine(in)</text>
        <dbReference type="Rhea" id="RHEA:79395"/>
        <dbReference type="ChEBI" id="CHEBI:229957"/>
    </reaction>
</comment>
<comment type="subunit">
    <text evidence="24">Homodimer. Interacts with lysosomal protein GLMP (via lumenal domain); the interaction starts while both proteins are still in the endoplasmic reticulum and is required for stabilization of MFSD1 in lysosomes but has no direct effect on its targeting to lysosomes or transporter activity.</text>
</comment>
<dbReference type="Proteomes" id="UP000630149">
    <property type="component" value="Unassembled WGS sequence"/>
</dbReference>
<comment type="catalytic activity">
    <reaction evidence="16">
        <text>L-lysyl-L-lysine(out) = L-lysyl-L-lysine(in)</text>
        <dbReference type="Rhea" id="RHEA:79403"/>
        <dbReference type="ChEBI" id="CHEBI:229956"/>
    </reaction>
</comment>
<comment type="catalytic activity">
    <reaction evidence="14">
        <text>L-aspartyl-L-lysine(out) = L-aspartyl-L-lysine(in)</text>
        <dbReference type="Rhea" id="RHEA:79411"/>
        <dbReference type="ChEBI" id="CHEBI:229953"/>
    </reaction>
</comment>
<evidence type="ECO:0000256" key="22">
    <source>
        <dbReference type="ARBA" id="ARBA00045018"/>
    </source>
</evidence>
<keyword evidence="4 25" id="KW-0812">Transmembrane</keyword>
<proteinExistence type="inferred from homology"/>
<dbReference type="EMBL" id="BMOB01000007">
    <property type="protein sequence ID" value="GGI88319.1"/>
    <property type="molecule type" value="Genomic_DNA"/>
</dbReference>
<comment type="caution">
    <text evidence="27">The sequence shown here is derived from an EMBL/GenBank/DDBJ whole genome shotgun (WGS) entry which is preliminary data.</text>
</comment>
<evidence type="ECO:0000313" key="28">
    <source>
        <dbReference type="Proteomes" id="UP000630149"/>
    </source>
</evidence>
<protein>
    <recommendedName>
        <fullName evidence="21">Lysosomal dipeptide transporter MFSD1</fullName>
    </recommendedName>
    <alternativeName>
        <fullName evidence="22">Major facilitator superfamily domain-containing protein 1</fullName>
    </alternativeName>
</protein>
<reference evidence="27" key="2">
    <citation type="submission" date="2020-09" db="EMBL/GenBank/DDBJ databases">
        <authorList>
            <person name="Sun Q."/>
            <person name="Ohkuma M."/>
        </authorList>
    </citation>
    <scope>NUCLEOTIDE SEQUENCE</scope>
    <source>
        <strain evidence="27">JCM 13919</strain>
    </source>
</reference>
<dbReference type="AlphaFoldDB" id="A0A917JV48"/>
<comment type="catalytic activity">
    <reaction evidence="10">
        <text>L-alpha-aminoacyl-L-arginine(out) = L-alpha-aminoacyl-L-arginine(in)</text>
        <dbReference type="Rhea" id="RHEA:79367"/>
        <dbReference type="ChEBI" id="CHEBI:229968"/>
    </reaction>
</comment>
<dbReference type="GO" id="GO:0005765">
    <property type="term" value="C:lysosomal membrane"/>
    <property type="evidence" value="ECO:0007669"/>
    <property type="project" value="UniProtKB-SubCell"/>
</dbReference>
<gene>
    <name evidence="27" type="ORF">GCM10007966_16360</name>
</gene>
<evidence type="ECO:0000256" key="17">
    <source>
        <dbReference type="ARBA" id="ARBA00044903"/>
    </source>
</evidence>
<reference evidence="27" key="1">
    <citation type="journal article" date="2014" name="Int. J. Syst. Evol. Microbiol.">
        <title>Complete genome sequence of Corynebacterium casei LMG S-19264T (=DSM 44701T), isolated from a smear-ripened cheese.</title>
        <authorList>
            <consortium name="US DOE Joint Genome Institute (JGI-PGF)"/>
            <person name="Walter F."/>
            <person name="Albersmeier A."/>
            <person name="Kalinowski J."/>
            <person name="Ruckert C."/>
        </authorList>
    </citation>
    <scope>NUCLEOTIDE SEQUENCE</scope>
    <source>
        <strain evidence="27">JCM 13919</strain>
    </source>
</reference>
<evidence type="ECO:0000256" key="21">
    <source>
        <dbReference type="ARBA" id="ARBA00044985"/>
    </source>
</evidence>
<evidence type="ECO:0000256" key="9">
    <source>
        <dbReference type="ARBA" id="ARBA00044878"/>
    </source>
</evidence>
<comment type="catalytic activity">
    <reaction evidence="20">
        <text>L-lysyl-glycine(out) = L-lysyl-glycine(in)</text>
        <dbReference type="Rhea" id="RHEA:79407"/>
        <dbReference type="ChEBI" id="CHEBI:191202"/>
    </reaction>
</comment>
<comment type="catalytic activity">
    <reaction evidence="17">
        <text>L-arginyl-glycine(out) = L-arginyl-glycine(in)</text>
        <dbReference type="Rhea" id="RHEA:79391"/>
        <dbReference type="ChEBI" id="CHEBI:229955"/>
    </reaction>
</comment>
<evidence type="ECO:0000256" key="5">
    <source>
        <dbReference type="ARBA" id="ARBA00022989"/>
    </source>
</evidence>
<evidence type="ECO:0000256" key="19">
    <source>
        <dbReference type="ARBA" id="ARBA00044919"/>
    </source>
</evidence>
<comment type="catalytic activity">
    <reaction evidence="11">
        <text>L-alpha-aminoacyl-L-histidine(out) = L-alpha-aminoacyl-L-histidine(in)</text>
        <dbReference type="Rhea" id="RHEA:79375"/>
        <dbReference type="ChEBI" id="CHEBI:229967"/>
    </reaction>
</comment>
<evidence type="ECO:0000256" key="2">
    <source>
        <dbReference type="ARBA" id="ARBA00008335"/>
    </source>
</evidence>
<evidence type="ECO:0000256" key="3">
    <source>
        <dbReference type="ARBA" id="ARBA00022448"/>
    </source>
</evidence>
<dbReference type="InterPro" id="IPR036259">
    <property type="entry name" value="MFS_trans_sf"/>
</dbReference>
<dbReference type="PROSITE" id="PS50850">
    <property type="entry name" value="MFS"/>
    <property type="match status" value="1"/>
</dbReference>
<accession>A0A917JV48</accession>
<dbReference type="GO" id="GO:0022857">
    <property type="term" value="F:transmembrane transporter activity"/>
    <property type="evidence" value="ECO:0007669"/>
    <property type="project" value="InterPro"/>
</dbReference>
<feature type="transmembrane region" description="Helical" evidence="25">
    <location>
        <begin position="144"/>
        <end position="167"/>
    </location>
</feature>
<evidence type="ECO:0000256" key="8">
    <source>
        <dbReference type="ARBA" id="ARBA00044876"/>
    </source>
</evidence>
<evidence type="ECO:0000256" key="10">
    <source>
        <dbReference type="ARBA" id="ARBA00044881"/>
    </source>
</evidence>
<evidence type="ECO:0000256" key="12">
    <source>
        <dbReference type="ARBA" id="ARBA00044891"/>
    </source>
</evidence>
<keyword evidence="7" id="KW-0458">Lysosome</keyword>
<name>A0A917JV48_9GAMM</name>
<evidence type="ECO:0000313" key="27">
    <source>
        <dbReference type="EMBL" id="GGI88319.1"/>
    </source>
</evidence>
<dbReference type="InterPro" id="IPR052187">
    <property type="entry name" value="MFSD1"/>
</dbReference>
<dbReference type="PANTHER" id="PTHR23512">
    <property type="entry name" value="MAJOR FACILITATOR SUPERFAMILY DOMAIN-CONTAINING PROTEIN 1"/>
    <property type="match status" value="1"/>
</dbReference>
<evidence type="ECO:0000256" key="4">
    <source>
        <dbReference type="ARBA" id="ARBA00022692"/>
    </source>
</evidence>
<evidence type="ECO:0000256" key="13">
    <source>
        <dbReference type="ARBA" id="ARBA00044893"/>
    </source>
</evidence>
<feature type="transmembrane region" description="Helical" evidence="25">
    <location>
        <begin position="179"/>
        <end position="198"/>
    </location>
</feature>
<comment type="catalytic activity">
    <reaction evidence="18">
        <text>L-histidyl-L-alpha-amino acid(out) = L-histidyl-L-alpha-amino acid(in)</text>
        <dbReference type="Rhea" id="RHEA:79379"/>
        <dbReference type="ChEBI" id="CHEBI:229964"/>
    </reaction>
</comment>
<evidence type="ECO:0000256" key="25">
    <source>
        <dbReference type="SAM" id="Phobius"/>
    </source>
</evidence>
<feature type="transmembrane region" description="Helical" evidence="25">
    <location>
        <begin position="234"/>
        <end position="254"/>
    </location>
</feature>
<feature type="transmembrane region" description="Helical" evidence="25">
    <location>
        <begin position="110"/>
        <end position="132"/>
    </location>
</feature>
<keyword evidence="3" id="KW-0813">Transport</keyword>
<dbReference type="InterPro" id="IPR011701">
    <property type="entry name" value="MFS"/>
</dbReference>
<evidence type="ECO:0000256" key="6">
    <source>
        <dbReference type="ARBA" id="ARBA00023136"/>
    </source>
</evidence>
<evidence type="ECO:0000256" key="20">
    <source>
        <dbReference type="ARBA" id="ARBA00044924"/>
    </source>
</evidence>